<dbReference type="PANTHER" id="PTHR22754:SF32">
    <property type="entry name" value="DISCO-INTERACTING PROTEIN 2"/>
    <property type="match status" value="1"/>
</dbReference>
<feature type="compositionally biased region" description="Low complexity" evidence="1">
    <location>
        <begin position="219"/>
        <end position="239"/>
    </location>
</feature>
<evidence type="ECO:0000259" key="3">
    <source>
        <dbReference type="PROSITE" id="PS51912"/>
    </source>
</evidence>
<dbReference type="InterPro" id="IPR042099">
    <property type="entry name" value="ANL_N_sf"/>
</dbReference>
<feature type="compositionally biased region" description="Basic and acidic residues" evidence="1">
    <location>
        <begin position="145"/>
        <end position="181"/>
    </location>
</feature>
<feature type="compositionally biased region" description="Low complexity" evidence="1">
    <location>
        <begin position="196"/>
        <end position="208"/>
    </location>
</feature>
<dbReference type="PANTHER" id="PTHR22754">
    <property type="entry name" value="DISCO-INTERACTING PROTEIN 2 DIP2 -RELATED"/>
    <property type="match status" value="1"/>
</dbReference>
<proteinExistence type="predicted"/>
<feature type="domain" description="DMAP1-binding" evidence="3">
    <location>
        <begin position="5"/>
        <end position="105"/>
    </location>
</feature>
<feature type="region of interest" description="Disordered" evidence="1">
    <location>
        <begin position="292"/>
        <end position="337"/>
    </location>
</feature>
<dbReference type="AlphaFoldDB" id="A0A433QQQ1"/>
<name>A0A433QQQ1_9FUNG</name>
<dbReference type="SMART" id="SM01137">
    <property type="entry name" value="DMAP_binding"/>
    <property type="match status" value="1"/>
</dbReference>
<dbReference type="Pfam" id="PF00501">
    <property type="entry name" value="AMP-binding"/>
    <property type="match status" value="1"/>
</dbReference>
<dbReference type="PROSITE" id="PS51912">
    <property type="entry name" value="DMAP1_BIND"/>
    <property type="match status" value="1"/>
</dbReference>
<feature type="compositionally biased region" description="Polar residues" evidence="1">
    <location>
        <begin position="68"/>
        <end position="88"/>
    </location>
</feature>
<comment type="caution">
    <text evidence="4">The sequence shown here is derived from an EMBL/GenBank/DDBJ whole genome shotgun (WGS) entry which is preliminary data.</text>
</comment>
<evidence type="ECO:0000256" key="2">
    <source>
        <dbReference type="SAM" id="Phobius"/>
    </source>
</evidence>
<feature type="compositionally biased region" description="Basic and acidic residues" evidence="1">
    <location>
        <begin position="316"/>
        <end position="330"/>
    </location>
</feature>
<evidence type="ECO:0000256" key="1">
    <source>
        <dbReference type="SAM" id="MobiDB-lite"/>
    </source>
</evidence>
<keyword evidence="5" id="KW-1185">Reference proteome</keyword>
<feature type="compositionally biased region" description="Pro residues" evidence="1">
    <location>
        <begin position="209"/>
        <end position="218"/>
    </location>
</feature>
<evidence type="ECO:0000313" key="4">
    <source>
        <dbReference type="EMBL" id="RUS32077.1"/>
    </source>
</evidence>
<dbReference type="EMBL" id="RBNJ01002339">
    <property type="protein sequence ID" value="RUS32077.1"/>
    <property type="molecule type" value="Genomic_DNA"/>
</dbReference>
<reference evidence="4 5" key="1">
    <citation type="journal article" date="2018" name="New Phytol.">
        <title>Phylogenomics of Endogonaceae and evolution of mycorrhizas within Mucoromycota.</title>
        <authorList>
            <person name="Chang Y."/>
            <person name="Desiro A."/>
            <person name="Na H."/>
            <person name="Sandor L."/>
            <person name="Lipzen A."/>
            <person name="Clum A."/>
            <person name="Barry K."/>
            <person name="Grigoriev I.V."/>
            <person name="Martin F.M."/>
            <person name="Stajich J.E."/>
            <person name="Smith M.E."/>
            <person name="Bonito G."/>
            <person name="Spatafora J.W."/>
        </authorList>
    </citation>
    <scope>NUCLEOTIDE SEQUENCE [LARGE SCALE GENOMIC DNA]</scope>
    <source>
        <strain evidence="4 5">AD002</strain>
    </source>
</reference>
<keyword evidence="2" id="KW-1133">Transmembrane helix</keyword>
<sequence length="1013" mass="109962">MNTIDLTRLPASVLRSLADIQQELEEGDITQKGYDKKRAKIFEGYLAEQLPTQPQNGVDVPQVEISVEQPQTSTLNDGKRSNPNSGRSSPLADDYERITLPLSHSRAASDRESLLSKPESLYAGEEPPSNTPSPALRGQDSATEEVERIYLHTLEKSGSDGEETSRKLVKSDENEPADRKGRPALPPTITTKVHSRSSSKSSIKMSIQSPPPSGPLPDIPIASPTPSASVSPTLAATTLPPQPQILVRQSTADFQLEPPADEQQQRQVPPGRPEAVVAQSLAHEVIERALNKTRSSTELRHKGSADSLKRAVAQRNSKELRSKGSIESLKRPAAHTRPVVSALRLDTTTDQSLPPIAHPSPLLPESMMLPHANHYVNHPHDLPQRPPPHRPPMAISHYQSLPAVRPPTPGASGGPVLLQRPPPSQYPPGAYYRPSNPHYHPQGPPPPQQGPSPGASHRQSYHPSPNPGIPIQPGYSYSVQRPPPGPYAYRPPSSPTSDIHPPHLPRPPGPSNSYPQRPGYNNHDASIYRFSAGGPSPAAPGIMASPRLGPVPSNDSRDGFRQSIYMSYSQGPGYPPGQAGHMLGAGGGRRKSFDSNPVGERDDPAGLARAQTIRGDLVQGAQRKDWDTGSVKSLSWGGGRTRSGSVASSINPPISIRSGSIRRRSGYMSGSFRTVEPAQMPTFHPDDFDPQELADLAGLQMFPLEPREIPFRVMDPNGHTEMSSFSNIAAIMRYRALNTPRNPAFAICDPKGKELANLTWDKVNARAEKVAHIIRDKSGLDHGGRVALIYRKSEILDFVAAFFGCFLAGVVAVPINAAEEMAELSFILNSTGAWLALTTDHNLRAFTRDLEARRAEFPPNIEWWKTNEFGSWYPQRKGSTEYPPILAPDLAYVEYSKAPNGELKGVAISHRTIMAQCTAYKGAVTPPSDRPSSSQFSPGLKDVATQGGVGPLANAQSYNHSSDVVVSYIEPRQQVGLILGVLCGVFCGNFTVFVSSSVMDTPAVWVNLLTRYR</sequence>
<dbReference type="InterPro" id="IPR010506">
    <property type="entry name" value="DMAP1-bd"/>
</dbReference>
<feature type="transmembrane region" description="Helical" evidence="2">
    <location>
        <begin position="798"/>
        <end position="818"/>
    </location>
</feature>
<dbReference type="Proteomes" id="UP000274822">
    <property type="component" value="Unassembled WGS sequence"/>
</dbReference>
<feature type="transmembrane region" description="Helical" evidence="2">
    <location>
        <begin position="977"/>
        <end position="999"/>
    </location>
</feature>
<keyword evidence="2" id="KW-0472">Membrane</keyword>
<dbReference type="Gene3D" id="3.40.50.12780">
    <property type="entry name" value="N-terminal domain of ligase-like"/>
    <property type="match status" value="1"/>
</dbReference>
<dbReference type="Pfam" id="PF06464">
    <property type="entry name" value="DMAP_binding"/>
    <property type="match status" value="1"/>
</dbReference>
<evidence type="ECO:0000313" key="5">
    <source>
        <dbReference type="Proteomes" id="UP000274822"/>
    </source>
</evidence>
<dbReference type="InterPro" id="IPR000873">
    <property type="entry name" value="AMP-dep_synth/lig_dom"/>
</dbReference>
<accession>A0A433QQQ1</accession>
<feature type="compositionally biased region" description="Low complexity" evidence="1">
    <location>
        <begin position="648"/>
        <end position="658"/>
    </location>
</feature>
<feature type="non-terminal residue" evidence="4">
    <location>
        <position position="1013"/>
    </location>
</feature>
<gene>
    <name evidence="4" type="ORF">BC938DRAFT_476339</name>
</gene>
<keyword evidence="2" id="KW-0812">Transmembrane</keyword>
<feature type="compositionally biased region" description="Basic and acidic residues" evidence="1">
    <location>
        <begin position="292"/>
        <end position="309"/>
    </location>
</feature>
<dbReference type="GO" id="GO:0005829">
    <property type="term" value="C:cytosol"/>
    <property type="evidence" value="ECO:0007669"/>
    <property type="project" value="TreeGrafter"/>
</dbReference>
<feature type="region of interest" description="Disordered" evidence="1">
    <location>
        <begin position="373"/>
        <end position="533"/>
    </location>
</feature>
<feature type="region of interest" description="Disordered" evidence="1">
    <location>
        <begin position="567"/>
        <end position="607"/>
    </location>
</feature>
<dbReference type="SUPFAM" id="SSF56801">
    <property type="entry name" value="Acetyl-CoA synthetase-like"/>
    <property type="match status" value="1"/>
</dbReference>
<organism evidence="4 5">
    <name type="scientific">Jimgerdemannia flammicorona</name>
    <dbReference type="NCBI Taxonomy" id="994334"/>
    <lineage>
        <taxon>Eukaryota</taxon>
        <taxon>Fungi</taxon>
        <taxon>Fungi incertae sedis</taxon>
        <taxon>Mucoromycota</taxon>
        <taxon>Mucoromycotina</taxon>
        <taxon>Endogonomycetes</taxon>
        <taxon>Endogonales</taxon>
        <taxon>Endogonaceae</taxon>
        <taxon>Jimgerdemannia</taxon>
    </lineage>
</organism>
<protein>
    <recommendedName>
        <fullName evidence="3">DMAP1-binding domain-containing protein</fullName>
    </recommendedName>
</protein>
<feature type="region of interest" description="Disordered" evidence="1">
    <location>
        <begin position="67"/>
        <end position="275"/>
    </location>
</feature>
<feature type="region of interest" description="Disordered" evidence="1">
    <location>
        <begin position="628"/>
        <end position="658"/>
    </location>
</feature>
<feature type="region of interest" description="Disordered" evidence="1">
    <location>
        <begin position="346"/>
        <end position="365"/>
    </location>
</feature>